<evidence type="ECO:0008006" key="4">
    <source>
        <dbReference type="Google" id="ProtNLM"/>
    </source>
</evidence>
<feature type="transmembrane region" description="Helical" evidence="1">
    <location>
        <begin position="97"/>
        <end position="130"/>
    </location>
</feature>
<accession>A0A1T4PU17</accession>
<proteinExistence type="predicted"/>
<evidence type="ECO:0000313" key="2">
    <source>
        <dbReference type="EMBL" id="SJZ94939.1"/>
    </source>
</evidence>
<organism evidence="2 3">
    <name type="scientific">Eubacterium ruminantium</name>
    <dbReference type="NCBI Taxonomy" id="42322"/>
    <lineage>
        <taxon>Bacteria</taxon>
        <taxon>Bacillati</taxon>
        <taxon>Bacillota</taxon>
        <taxon>Clostridia</taxon>
        <taxon>Eubacteriales</taxon>
        <taxon>Eubacteriaceae</taxon>
        <taxon>Eubacterium</taxon>
    </lineage>
</organism>
<reference evidence="2 3" key="1">
    <citation type="submission" date="2017-02" db="EMBL/GenBank/DDBJ databases">
        <authorList>
            <person name="Peterson S.W."/>
        </authorList>
    </citation>
    <scope>NUCLEOTIDE SEQUENCE [LARGE SCALE GENOMIC DNA]</scope>
    <source>
        <strain evidence="2 3">ATCC 17233</strain>
    </source>
</reference>
<keyword evidence="1" id="KW-1133">Transmembrane helix</keyword>
<feature type="transmembrane region" description="Helical" evidence="1">
    <location>
        <begin position="52"/>
        <end position="85"/>
    </location>
</feature>
<feature type="transmembrane region" description="Helical" evidence="1">
    <location>
        <begin position="20"/>
        <end position="40"/>
    </location>
</feature>
<evidence type="ECO:0000256" key="1">
    <source>
        <dbReference type="SAM" id="Phobius"/>
    </source>
</evidence>
<dbReference type="InterPro" id="IPR032531">
    <property type="entry name" value="DUF4956"/>
</dbReference>
<sequence length="226" mass="24797">MSDFLFESIIKNGKISPDSLFLATAVSLVAGLIIAGSYMYKRSYSQSFILSLVLLPCVVQVIIMLVNGNIGAGVAVAGAFSLIRFRSAPGKGQEITSIFLAMATGLATGMGFIYLGLIFAVLISLVGLLLRAVNFGGRSESARFLKIMIPEDLDFEGRFDDIFERYLRKSELVQVKSCDMGTMFKLDYEIIMKSSGSIKKFLDEIREKNGNLEICLTRAVTNIDEL</sequence>
<keyword evidence="1" id="KW-0812">Transmembrane</keyword>
<dbReference type="Pfam" id="PF16316">
    <property type="entry name" value="DUF4956"/>
    <property type="match status" value="1"/>
</dbReference>
<dbReference type="RefSeq" id="WP_078787925.1">
    <property type="nucleotide sequence ID" value="NZ_FMTO01000013.1"/>
</dbReference>
<gene>
    <name evidence="2" type="ORF">SAMN02745110_02123</name>
</gene>
<dbReference type="AlphaFoldDB" id="A0A1T4PU17"/>
<keyword evidence="1" id="KW-0472">Membrane</keyword>
<dbReference type="Proteomes" id="UP000189857">
    <property type="component" value="Unassembled WGS sequence"/>
</dbReference>
<keyword evidence="3" id="KW-1185">Reference proteome</keyword>
<evidence type="ECO:0000313" key="3">
    <source>
        <dbReference type="Proteomes" id="UP000189857"/>
    </source>
</evidence>
<protein>
    <recommendedName>
        <fullName evidence="4">DUF4956 domain-containing protein</fullName>
    </recommendedName>
</protein>
<dbReference type="EMBL" id="FUXA01000014">
    <property type="protein sequence ID" value="SJZ94939.1"/>
    <property type="molecule type" value="Genomic_DNA"/>
</dbReference>
<name>A0A1T4PU17_9FIRM</name>
<dbReference type="OrthoDB" id="9803265at2"/>